<organism evidence="7 8">
    <name type="scientific">Engelhardtia mirabilis</name>
    <dbReference type="NCBI Taxonomy" id="2528011"/>
    <lineage>
        <taxon>Bacteria</taxon>
        <taxon>Pseudomonadati</taxon>
        <taxon>Planctomycetota</taxon>
        <taxon>Planctomycetia</taxon>
        <taxon>Planctomycetia incertae sedis</taxon>
        <taxon>Engelhardtia</taxon>
    </lineage>
</organism>
<protein>
    <submittedName>
        <fullName evidence="7">Uncharacterized protein</fullName>
    </submittedName>
</protein>
<evidence type="ECO:0000256" key="5">
    <source>
        <dbReference type="ARBA" id="ARBA00023136"/>
    </source>
</evidence>
<name>A0A518BH18_9BACT</name>
<sequence>MSHDEHGFAHVMSIKMLIGVWAALMILTGITVWSAQHHFGALDLPIAMGIATFKALLVALFFMHLKYDRPFNGLIFLASIIFAGVFVTISMMDTGQNQGAIQELRTATGTTADG</sequence>
<keyword evidence="8" id="KW-1185">Reference proteome</keyword>
<evidence type="ECO:0000256" key="2">
    <source>
        <dbReference type="ARBA" id="ARBA00022475"/>
    </source>
</evidence>
<dbReference type="InterPro" id="IPR005171">
    <property type="entry name" value="Cyt_c_oxidase_su4_prok"/>
</dbReference>
<evidence type="ECO:0000256" key="1">
    <source>
        <dbReference type="ARBA" id="ARBA00004651"/>
    </source>
</evidence>
<dbReference type="EMBL" id="CP036287">
    <property type="protein sequence ID" value="QDU66277.1"/>
    <property type="molecule type" value="Genomic_DNA"/>
</dbReference>
<evidence type="ECO:0000313" key="8">
    <source>
        <dbReference type="Proteomes" id="UP000316921"/>
    </source>
</evidence>
<evidence type="ECO:0000256" key="3">
    <source>
        <dbReference type="ARBA" id="ARBA00022692"/>
    </source>
</evidence>
<dbReference type="Proteomes" id="UP000316921">
    <property type="component" value="Chromosome"/>
</dbReference>
<keyword evidence="3 6" id="KW-0812">Transmembrane</keyword>
<keyword evidence="5 6" id="KW-0472">Membrane</keyword>
<dbReference type="GO" id="GO:0005886">
    <property type="term" value="C:plasma membrane"/>
    <property type="evidence" value="ECO:0007669"/>
    <property type="project" value="UniProtKB-SubCell"/>
</dbReference>
<evidence type="ECO:0000256" key="6">
    <source>
        <dbReference type="SAM" id="Phobius"/>
    </source>
</evidence>
<dbReference type="NCBIfam" id="TIGR02229">
    <property type="entry name" value="caa3_sub_IV"/>
    <property type="match status" value="1"/>
</dbReference>
<accession>A0A518BH18</accession>
<comment type="subcellular location">
    <subcellularLocation>
        <location evidence="1">Cell membrane</location>
        <topology evidence="1">Multi-pass membrane protein</topology>
    </subcellularLocation>
</comment>
<proteinExistence type="predicted"/>
<dbReference type="InterPro" id="IPR011743">
    <property type="entry name" value="Caa3_sub_IV"/>
</dbReference>
<feature type="transmembrane region" description="Helical" evidence="6">
    <location>
        <begin position="12"/>
        <end position="33"/>
    </location>
</feature>
<evidence type="ECO:0000256" key="4">
    <source>
        <dbReference type="ARBA" id="ARBA00022989"/>
    </source>
</evidence>
<dbReference type="KEGG" id="pbap:Pla133_13440"/>
<evidence type="ECO:0000313" key="7">
    <source>
        <dbReference type="EMBL" id="QDU66277.1"/>
    </source>
</evidence>
<reference evidence="7 8" key="1">
    <citation type="submission" date="2019-02" db="EMBL/GenBank/DDBJ databases">
        <title>Deep-cultivation of Planctomycetes and their phenomic and genomic characterization uncovers novel biology.</title>
        <authorList>
            <person name="Wiegand S."/>
            <person name="Jogler M."/>
            <person name="Boedeker C."/>
            <person name="Pinto D."/>
            <person name="Vollmers J."/>
            <person name="Rivas-Marin E."/>
            <person name="Kohn T."/>
            <person name="Peeters S.H."/>
            <person name="Heuer A."/>
            <person name="Rast P."/>
            <person name="Oberbeckmann S."/>
            <person name="Bunk B."/>
            <person name="Jeske O."/>
            <person name="Meyerdierks A."/>
            <person name="Storesund J.E."/>
            <person name="Kallscheuer N."/>
            <person name="Luecker S."/>
            <person name="Lage O.M."/>
            <person name="Pohl T."/>
            <person name="Merkel B.J."/>
            <person name="Hornburger P."/>
            <person name="Mueller R.-W."/>
            <person name="Bruemmer F."/>
            <person name="Labrenz M."/>
            <person name="Spormann A.M."/>
            <person name="Op den Camp H."/>
            <person name="Overmann J."/>
            <person name="Amann R."/>
            <person name="Jetten M.S.M."/>
            <person name="Mascher T."/>
            <person name="Medema M.H."/>
            <person name="Devos D.P."/>
            <person name="Kaster A.-K."/>
            <person name="Ovreas L."/>
            <person name="Rohde M."/>
            <person name="Galperin M.Y."/>
            <person name="Jogler C."/>
        </authorList>
    </citation>
    <scope>NUCLEOTIDE SEQUENCE [LARGE SCALE GENOMIC DNA]</scope>
    <source>
        <strain evidence="7 8">Pla133</strain>
    </source>
</reference>
<dbReference type="AlphaFoldDB" id="A0A518BH18"/>
<dbReference type="Pfam" id="PF03626">
    <property type="entry name" value="COX4_pro"/>
    <property type="match status" value="1"/>
</dbReference>
<keyword evidence="4 6" id="KW-1133">Transmembrane helix</keyword>
<gene>
    <name evidence="7" type="ORF">Pla133_13440</name>
</gene>
<feature type="transmembrane region" description="Helical" evidence="6">
    <location>
        <begin position="74"/>
        <end position="92"/>
    </location>
</feature>
<dbReference type="RefSeq" id="WP_145063717.1">
    <property type="nucleotide sequence ID" value="NZ_CP036287.1"/>
</dbReference>
<feature type="transmembrane region" description="Helical" evidence="6">
    <location>
        <begin position="39"/>
        <end position="62"/>
    </location>
</feature>
<keyword evidence="2" id="KW-1003">Cell membrane</keyword>